<keyword evidence="3" id="KW-0804">Transcription</keyword>
<sequence length="232" mass="24980">MPGSWTYRPWARDAAIELGHLAAAQSVALACHVHPDVQVAAVSEGWRMYVTTVGEFRAIAGDIVVIPADVPHASHGGAGSIVSHLYLSSDHAAVKGISGPFCIRNSRATLPDEMLDAIGSHDPCPRRLTRPARWAALTELVSCDDLAIRTIAARQGRSTDGFIRLFKREIGMTPAAYRLALRLASARSRLKRGDTVADVAYAGSFSDQSHLGRLFRRAYGATPAAYRSAFAD</sequence>
<dbReference type="Gene3D" id="1.10.10.60">
    <property type="entry name" value="Homeodomain-like"/>
    <property type="match status" value="2"/>
</dbReference>
<dbReference type="SUPFAM" id="SSF51182">
    <property type="entry name" value="RmlC-like cupins"/>
    <property type="match status" value="1"/>
</dbReference>
<dbReference type="SUPFAM" id="SSF46689">
    <property type="entry name" value="Homeodomain-like"/>
    <property type="match status" value="2"/>
</dbReference>
<dbReference type="Pfam" id="PF12833">
    <property type="entry name" value="HTH_18"/>
    <property type="match status" value="1"/>
</dbReference>
<dbReference type="InterPro" id="IPR011051">
    <property type="entry name" value="RmlC_Cupin_sf"/>
</dbReference>
<gene>
    <name evidence="5" type="ORF">EAS62_25235</name>
</gene>
<evidence type="ECO:0000256" key="1">
    <source>
        <dbReference type="ARBA" id="ARBA00023015"/>
    </source>
</evidence>
<dbReference type="SMART" id="SM00342">
    <property type="entry name" value="HTH_ARAC"/>
    <property type="match status" value="1"/>
</dbReference>
<evidence type="ECO:0000313" key="5">
    <source>
        <dbReference type="EMBL" id="RXG91042.1"/>
    </source>
</evidence>
<evidence type="ECO:0000256" key="3">
    <source>
        <dbReference type="ARBA" id="ARBA00023163"/>
    </source>
</evidence>
<dbReference type="PANTHER" id="PTHR46796:SF2">
    <property type="entry name" value="TRANSCRIPTIONAL REGULATORY PROTEIN"/>
    <property type="match status" value="1"/>
</dbReference>
<dbReference type="EMBL" id="RDRA01000015">
    <property type="protein sequence ID" value="RXG91042.1"/>
    <property type="molecule type" value="Genomic_DNA"/>
</dbReference>
<feature type="domain" description="HTH araC/xylS-type" evidence="4">
    <location>
        <begin position="144"/>
        <end position="229"/>
    </location>
</feature>
<reference evidence="5 6" key="1">
    <citation type="submission" date="2018-10" db="EMBL/GenBank/DDBJ databases">
        <title>Bradyrhizobium sp. nov., isolated from effective nodules of peanut in China.</title>
        <authorList>
            <person name="Li Y."/>
        </authorList>
    </citation>
    <scope>NUCLEOTIDE SEQUENCE [LARGE SCALE GENOMIC DNA]</scope>
    <source>
        <strain evidence="5 6">CCBAU 51781</strain>
    </source>
</reference>
<evidence type="ECO:0000313" key="6">
    <source>
        <dbReference type="Proteomes" id="UP000289946"/>
    </source>
</evidence>
<keyword evidence="1" id="KW-0805">Transcription regulation</keyword>
<dbReference type="InterPro" id="IPR014710">
    <property type="entry name" value="RmlC-like_jellyroll"/>
</dbReference>
<accession>A0ABY0DEV8</accession>
<dbReference type="PROSITE" id="PS01124">
    <property type="entry name" value="HTH_ARAC_FAMILY_2"/>
    <property type="match status" value="1"/>
</dbReference>
<proteinExistence type="predicted"/>
<evidence type="ECO:0000259" key="4">
    <source>
        <dbReference type="PROSITE" id="PS01124"/>
    </source>
</evidence>
<dbReference type="InterPro" id="IPR050204">
    <property type="entry name" value="AraC_XylS_family_regulators"/>
</dbReference>
<dbReference type="PANTHER" id="PTHR46796">
    <property type="entry name" value="HTH-TYPE TRANSCRIPTIONAL ACTIVATOR RHAS-RELATED"/>
    <property type="match status" value="1"/>
</dbReference>
<evidence type="ECO:0000256" key="2">
    <source>
        <dbReference type="ARBA" id="ARBA00023125"/>
    </source>
</evidence>
<keyword evidence="6" id="KW-1185">Reference proteome</keyword>
<organism evidence="5 6">
    <name type="scientific">Bradyrhizobium zhanjiangense</name>
    <dbReference type="NCBI Taxonomy" id="1325107"/>
    <lineage>
        <taxon>Bacteria</taxon>
        <taxon>Pseudomonadati</taxon>
        <taxon>Pseudomonadota</taxon>
        <taxon>Alphaproteobacteria</taxon>
        <taxon>Hyphomicrobiales</taxon>
        <taxon>Nitrobacteraceae</taxon>
        <taxon>Bradyrhizobium</taxon>
    </lineage>
</organism>
<dbReference type="Gene3D" id="2.60.120.10">
    <property type="entry name" value="Jelly Rolls"/>
    <property type="match status" value="1"/>
</dbReference>
<comment type="caution">
    <text evidence="5">The sequence shown here is derived from an EMBL/GenBank/DDBJ whole genome shotgun (WGS) entry which is preliminary data.</text>
</comment>
<keyword evidence="2" id="KW-0238">DNA-binding</keyword>
<name>A0ABY0DEV8_9BRAD</name>
<dbReference type="InterPro" id="IPR009057">
    <property type="entry name" value="Homeodomain-like_sf"/>
</dbReference>
<dbReference type="InterPro" id="IPR018060">
    <property type="entry name" value="HTH_AraC"/>
</dbReference>
<protein>
    <submittedName>
        <fullName evidence="5">AraC family transcriptional regulator</fullName>
    </submittedName>
</protein>
<dbReference type="Proteomes" id="UP000289946">
    <property type="component" value="Unassembled WGS sequence"/>
</dbReference>